<organism evidence="2 3">
    <name type="scientific">Bondarzewia mesenterica</name>
    <dbReference type="NCBI Taxonomy" id="1095465"/>
    <lineage>
        <taxon>Eukaryota</taxon>
        <taxon>Fungi</taxon>
        <taxon>Dikarya</taxon>
        <taxon>Basidiomycota</taxon>
        <taxon>Agaricomycotina</taxon>
        <taxon>Agaricomycetes</taxon>
        <taxon>Russulales</taxon>
        <taxon>Bondarzewiaceae</taxon>
        <taxon>Bondarzewia</taxon>
    </lineage>
</organism>
<dbReference type="Proteomes" id="UP000310158">
    <property type="component" value="Unassembled WGS sequence"/>
</dbReference>
<gene>
    <name evidence="2" type="ORF">EW146_g8496</name>
</gene>
<evidence type="ECO:0000313" key="2">
    <source>
        <dbReference type="EMBL" id="THH10029.1"/>
    </source>
</evidence>
<evidence type="ECO:0000313" key="3">
    <source>
        <dbReference type="Proteomes" id="UP000310158"/>
    </source>
</evidence>
<dbReference type="OrthoDB" id="2500073at2759"/>
<comment type="caution">
    <text evidence="2">The sequence shown here is derived from an EMBL/GenBank/DDBJ whole genome shotgun (WGS) entry which is preliminary data.</text>
</comment>
<feature type="compositionally biased region" description="Polar residues" evidence="1">
    <location>
        <begin position="17"/>
        <end position="50"/>
    </location>
</feature>
<accession>A0A4S4LE55</accession>
<protein>
    <submittedName>
        <fullName evidence="2">Uncharacterized protein</fullName>
    </submittedName>
</protein>
<dbReference type="EMBL" id="SGPL01000595">
    <property type="protein sequence ID" value="THH10029.1"/>
    <property type="molecule type" value="Genomic_DNA"/>
</dbReference>
<reference evidence="2 3" key="1">
    <citation type="submission" date="2019-02" db="EMBL/GenBank/DDBJ databases">
        <title>Genome sequencing of the rare red list fungi Bondarzewia mesenterica.</title>
        <authorList>
            <person name="Buettner E."/>
            <person name="Kellner H."/>
        </authorList>
    </citation>
    <scope>NUCLEOTIDE SEQUENCE [LARGE SCALE GENOMIC DNA]</scope>
    <source>
        <strain evidence="2 3">DSM 108281</strain>
    </source>
</reference>
<sequence>MSTQSQSSPVPSQQFSNIHPSSTISTSQDTAPPYSGSTNTSANKTGNSAPQPAAAGSAEQPACETDTTQSTLNADIAPSESTANVSTTATAGDSDSEKLGFGDEVYPPQRHAGAVGYSPEYGKGVASPSAQTFPIMENVFLTVLVQGLGEKLAGLKEQVKGKLTKNPELVEKGRERRTGQLKKKEQEAEVNSLPVPPCCSPLLPVAMLTVELNRSRIPLLPPRTMRQFEMKSEPTNTATSFENTERLIDRPIVSVRQWSPPVGRILAET</sequence>
<feature type="region of interest" description="Disordered" evidence="1">
    <location>
        <begin position="1"/>
        <end position="113"/>
    </location>
</feature>
<name>A0A4S4LE55_9AGAM</name>
<keyword evidence="3" id="KW-1185">Reference proteome</keyword>
<feature type="compositionally biased region" description="Low complexity" evidence="1">
    <location>
        <begin position="1"/>
        <end position="16"/>
    </location>
</feature>
<dbReference type="AlphaFoldDB" id="A0A4S4LE55"/>
<feature type="region of interest" description="Disordered" evidence="1">
    <location>
        <begin position="174"/>
        <end position="193"/>
    </location>
</feature>
<evidence type="ECO:0000256" key="1">
    <source>
        <dbReference type="SAM" id="MobiDB-lite"/>
    </source>
</evidence>
<feature type="compositionally biased region" description="Basic and acidic residues" evidence="1">
    <location>
        <begin position="174"/>
        <end position="187"/>
    </location>
</feature>
<proteinExistence type="predicted"/>
<feature type="compositionally biased region" description="Polar residues" evidence="1">
    <location>
        <begin position="65"/>
        <end position="93"/>
    </location>
</feature>